<evidence type="ECO:0000256" key="4">
    <source>
        <dbReference type="ARBA" id="ARBA00023136"/>
    </source>
</evidence>
<feature type="compositionally biased region" description="Pro residues" evidence="5">
    <location>
        <begin position="657"/>
        <end position="674"/>
    </location>
</feature>
<feature type="transmembrane region" description="Helical" evidence="6">
    <location>
        <begin position="271"/>
        <end position="294"/>
    </location>
</feature>
<organism evidence="7 8">
    <name type="scientific">Cutaneotrichosporon spelunceum</name>
    <dbReference type="NCBI Taxonomy" id="1672016"/>
    <lineage>
        <taxon>Eukaryota</taxon>
        <taxon>Fungi</taxon>
        <taxon>Dikarya</taxon>
        <taxon>Basidiomycota</taxon>
        <taxon>Agaricomycotina</taxon>
        <taxon>Tremellomycetes</taxon>
        <taxon>Trichosporonales</taxon>
        <taxon>Trichosporonaceae</taxon>
        <taxon>Cutaneotrichosporon</taxon>
    </lineage>
</organism>
<dbReference type="AlphaFoldDB" id="A0AAD3TU63"/>
<gene>
    <name evidence="7" type="ORF">CspeluHIS016_0304540</name>
</gene>
<dbReference type="Pfam" id="PF03619">
    <property type="entry name" value="Solute_trans_a"/>
    <property type="match status" value="1"/>
</dbReference>
<evidence type="ECO:0000256" key="2">
    <source>
        <dbReference type="ARBA" id="ARBA00022692"/>
    </source>
</evidence>
<evidence type="ECO:0000256" key="6">
    <source>
        <dbReference type="SAM" id="Phobius"/>
    </source>
</evidence>
<evidence type="ECO:0000256" key="1">
    <source>
        <dbReference type="ARBA" id="ARBA00004141"/>
    </source>
</evidence>
<proteinExistence type="predicted"/>
<evidence type="ECO:0000256" key="3">
    <source>
        <dbReference type="ARBA" id="ARBA00022989"/>
    </source>
</evidence>
<feature type="region of interest" description="Disordered" evidence="5">
    <location>
        <begin position="394"/>
        <end position="416"/>
    </location>
</feature>
<dbReference type="PANTHER" id="PTHR23423">
    <property type="entry name" value="ORGANIC SOLUTE TRANSPORTER-RELATED"/>
    <property type="match status" value="1"/>
</dbReference>
<keyword evidence="3 6" id="KW-1133">Transmembrane helix</keyword>
<feature type="transmembrane region" description="Helical" evidence="6">
    <location>
        <begin position="239"/>
        <end position="259"/>
    </location>
</feature>
<feature type="transmembrane region" description="Helical" evidence="6">
    <location>
        <begin position="195"/>
        <end position="219"/>
    </location>
</feature>
<feature type="compositionally biased region" description="Low complexity" evidence="5">
    <location>
        <begin position="639"/>
        <end position="654"/>
    </location>
</feature>
<reference evidence="7" key="2">
    <citation type="submission" date="2023-06" db="EMBL/GenBank/DDBJ databases">
        <authorList>
            <person name="Kobayashi Y."/>
            <person name="Kayamori A."/>
            <person name="Aoki K."/>
            <person name="Shiwa Y."/>
            <person name="Fujita N."/>
            <person name="Sugita T."/>
            <person name="Iwasaki W."/>
            <person name="Tanaka N."/>
            <person name="Takashima M."/>
        </authorList>
    </citation>
    <scope>NUCLEOTIDE SEQUENCE</scope>
    <source>
        <strain evidence="7">HIS016</strain>
    </source>
</reference>
<accession>A0AAD3TU63</accession>
<feature type="transmembrane region" description="Helical" evidence="6">
    <location>
        <begin position="67"/>
        <end position="88"/>
    </location>
</feature>
<feature type="transmembrane region" description="Helical" evidence="6">
    <location>
        <begin position="100"/>
        <end position="119"/>
    </location>
</feature>
<keyword evidence="2 6" id="KW-0812">Transmembrane</keyword>
<dbReference type="EMBL" id="BTCM01000003">
    <property type="protein sequence ID" value="GMK56614.1"/>
    <property type="molecule type" value="Genomic_DNA"/>
</dbReference>
<dbReference type="GO" id="GO:0016020">
    <property type="term" value="C:membrane"/>
    <property type="evidence" value="ECO:0007669"/>
    <property type="project" value="UniProtKB-SubCell"/>
</dbReference>
<protein>
    <recommendedName>
        <fullName evidence="9">DUF300-domain-containing protein</fullName>
    </recommendedName>
</protein>
<evidence type="ECO:0000256" key="5">
    <source>
        <dbReference type="SAM" id="MobiDB-lite"/>
    </source>
</evidence>
<reference evidence="7" key="1">
    <citation type="journal article" date="2023" name="BMC Genomics">
        <title>Chromosome-level genome assemblies of Cutaneotrichosporon spp. (Trichosporonales, Basidiomycota) reveal imbalanced evolution between nucleotide sequences and chromosome synteny.</title>
        <authorList>
            <person name="Kobayashi Y."/>
            <person name="Kayamori A."/>
            <person name="Aoki K."/>
            <person name="Shiwa Y."/>
            <person name="Matsutani M."/>
            <person name="Fujita N."/>
            <person name="Sugita T."/>
            <person name="Iwasaki W."/>
            <person name="Tanaka N."/>
            <person name="Takashima M."/>
        </authorList>
    </citation>
    <scope>NUCLEOTIDE SEQUENCE</scope>
    <source>
        <strain evidence="7">HIS016</strain>
    </source>
</reference>
<keyword evidence="8" id="KW-1185">Reference proteome</keyword>
<dbReference type="Proteomes" id="UP001222932">
    <property type="component" value="Unassembled WGS sequence"/>
</dbReference>
<name>A0AAD3TU63_9TREE</name>
<comment type="caution">
    <text evidence="7">The sequence shown here is derived from an EMBL/GenBank/DDBJ whole genome shotgun (WGS) entry which is preliminary data.</text>
</comment>
<evidence type="ECO:0000313" key="8">
    <source>
        <dbReference type="Proteomes" id="UP001222932"/>
    </source>
</evidence>
<feature type="region of interest" description="Disordered" evidence="5">
    <location>
        <begin position="1"/>
        <end position="21"/>
    </location>
</feature>
<keyword evidence="4 6" id="KW-0472">Membrane</keyword>
<dbReference type="InterPro" id="IPR005178">
    <property type="entry name" value="Ostalpha/TMEM184C"/>
</dbReference>
<dbReference type="SMART" id="SM01417">
    <property type="entry name" value="Solute_trans_a"/>
    <property type="match status" value="1"/>
</dbReference>
<sequence length="741" mass="81274">MSLPSFPGDGSSPPSVPGPGRGGAGDHLPGPLLTVCGACTFFATALSIWSIVLQLKNYRMPALQRCVVRIMVMVPLYALSSLIALYSLNAAFFIDAIRDLYEGFVIYTFLQLLITYLGGERDLLLRLNGRPPIPHTFPVNLFFRPMDPSDPWTLLNLKRGVLQYVQIKPLLVIATAVCKWTGTWKEGQFILTSGYTYVTIVYNISICLSLYCLAMFWVAVNKDLKPFRPVPKFLCVKGILFFSFWQGVAIGTLVSAGIIKSVGPYTDPEHMVLALVDSMICIEMPFFAIAHQYAFRASDYIDSSVTHVARLPFIYAARDAFGVKDVWEDIKDTFRARGVSYKAYEAADGGVHHGVGRQKRIRAGLRYAHGGQAKYWLNNPNGDSERVSLLPKTNNGLPFRTDENSDSELSDAPSLDFSDISDAEEQMYERARRVGYAGFPNIDITREQARHIRHHEEDGILAGRRLRLSSDTRQRAEALVSPAPGPFGRQRRSTKNRQTDQVKGKGKGRAVYGQWGEHPSSCPAPVVADVDDAHFDREIENPGAWRADSDGVGLCWTHGPQLPSAVKALEPPPKIEELRPPVPPEIVAVRSDAVDLVSAAQLESPQMGARTLSAASQVPQAKPVKRAQLRREEPSPTIASKAEARSSSRAVATRENAPPPPVIESAPPPAPRSPPRSLDAGVSAAGAWDRPEPARVGAQLPAAVSVAEPNRAAPPTDPPTFSTSFRIPSYGRWEPDDNPWA</sequence>
<comment type="subcellular location">
    <subcellularLocation>
        <location evidence="1">Membrane</location>
        <topology evidence="1">Multi-pass membrane protein</topology>
    </subcellularLocation>
</comment>
<feature type="transmembrane region" description="Helical" evidence="6">
    <location>
        <begin position="32"/>
        <end position="55"/>
    </location>
</feature>
<feature type="region of interest" description="Disordered" evidence="5">
    <location>
        <begin position="472"/>
        <end position="508"/>
    </location>
</feature>
<evidence type="ECO:0008006" key="9">
    <source>
        <dbReference type="Google" id="ProtNLM"/>
    </source>
</evidence>
<feature type="region of interest" description="Disordered" evidence="5">
    <location>
        <begin position="608"/>
        <end position="741"/>
    </location>
</feature>
<feature type="compositionally biased region" description="Low complexity" evidence="5">
    <location>
        <begin position="1"/>
        <end position="13"/>
    </location>
</feature>
<evidence type="ECO:0000313" key="7">
    <source>
        <dbReference type="EMBL" id="GMK56614.1"/>
    </source>
</evidence>